<proteinExistence type="predicted"/>
<dbReference type="KEGG" id="ppi:YSA_04564"/>
<evidence type="ECO:0000313" key="2">
    <source>
        <dbReference type="Proteomes" id="UP000005268"/>
    </source>
</evidence>
<dbReference type="HOGENOM" id="CLU_3347503_0_0_6"/>
<accession>I3UUS5</accession>
<protein>
    <submittedName>
        <fullName evidence="1">Uncharacterized protein</fullName>
    </submittedName>
</protein>
<dbReference type="Proteomes" id="UP000005268">
    <property type="component" value="Chromosome"/>
</dbReference>
<gene>
    <name evidence="1" type="ORF">YSA_04564</name>
</gene>
<dbReference type="EMBL" id="CP003588">
    <property type="protein sequence ID" value="AFK69246.1"/>
    <property type="molecule type" value="Genomic_DNA"/>
</dbReference>
<organism evidence="1 2">
    <name type="scientific">Pseudomonas putida ND6</name>
    <dbReference type="NCBI Taxonomy" id="231023"/>
    <lineage>
        <taxon>Bacteria</taxon>
        <taxon>Pseudomonadati</taxon>
        <taxon>Pseudomonadota</taxon>
        <taxon>Gammaproteobacteria</taxon>
        <taxon>Pseudomonadales</taxon>
        <taxon>Pseudomonadaceae</taxon>
        <taxon>Pseudomonas</taxon>
    </lineage>
</organism>
<reference evidence="1 2" key="1">
    <citation type="journal article" date="2012" name="J. Bacteriol.">
        <title>Complete Genome Sequence of the Naphthalene-Degrading Pseudomonas putida Strain ND6.</title>
        <authorList>
            <person name="Li S."/>
            <person name="Zhao H."/>
            <person name="Li Y."/>
            <person name="Niu S."/>
            <person name="Cai B."/>
        </authorList>
    </citation>
    <scope>NUCLEOTIDE SEQUENCE [LARGE SCALE GENOMIC DNA]</scope>
    <source>
        <strain evidence="1 2">ND6</strain>
    </source>
</reference>
<name>I3UUS5_PSEPU</name>
<dbReference type="AlphaFoldDB" id="I3UUS5"/>
<evidence type="ECO:0000313" key="1">
    <source>
        <dbReference type="EMBL" id="AFK69246.1"/>
    </source>
</evidence>
<sequence>MCLDVNISSADNARGHLPRLAHVCNTGVIMGAYLAAQ</sequence>